<accession>A0ABX3NTX3</accession>
<dbReference type="RefSeq" id="WP_014219147.1">
    <property type="nucleotide sequence ID" value="NZ_LWBO01000016.1"/>
</dbReference>
<evidence type="ECO:0000313" key="2">
    <source>
        <dbReference type="Proteomes" id="UP000192277"/>
    </source>
</evidence>
<comment type="caution">
    <text evidence="1">The sequence shown here is derived from an EMBL/GenBank/DDBJ whole genome shotgun (WGS) entry which is preliminary data.</text>
</comment>
<reference evidence="1 2" key="1">
    <citation type="submission" date="2016-04" db="EMBL/GenBank/DDBJ databases">
        <authorList>
            <person name="Chen L."/>
            <person name="Zhuang W."/>
            <person name="Wang G."/>
        </authorList>
    </citation>
    <scope>NUCLEOTIDE SEQUENCE [LARGE SCALE GENOMIC DNA]</scope>
    <source>
        <strain evidence="2">GR20</strain>
    </source>
</reference>
<proteinExistence type="predicted"/>
<gene>
    <name evidence="1" type="ORF">A4D02_32040</name>
</gene>
<sequence length="309" mass="34355">MKILSCFLFLWLGTTGYSRSQDLSGTWEGRVGGELLKLVIIKAGNTYVGYTYHEGSGYCKANFMGKFNERSRQVKGANPSFIDKTFGHALCTYDLKFTPRAAGRYLIGFAHVNEAVLQEFDMYGARGREIILKQAGANTDTTEYMAAWLEMNVNQTNKVVQNRKPDTLNTVSPLPISSPPDLNKKAFNDSLTAVKTRRTADTLRTIITAADSIVITIEDNEVVDGDTVTVFHNNEVLVSRLFVSAHPYRIVVLLKKEIPVHEFVLVANNLGSIPPNTALLTIEAGKERYQLKAASDLTKNAVILFKIRQ</sequence>
<dbReference type="EMBL" id="LWBO01000016">
    <property type="protein sequence ID" value="OQP46187.1"/>
    <property type="molecule type" value="Genomic_DNA"/>
</dbReference>
<evidence type="ECO:0000313" key="1">
    <source>
        <dbReference type="EMBL" id="OQP46187.1"/>
    </source>
</evidence>
<organism evidence="1 2">
    <name type="scientific">Niastella koreensis</name>
    <dbReference type="NCBI Taxonomy" id="354356"/>
    <lineage>
        <taxon>Bacteria</taxon>
        <taxon>Pseudomonadati</taxon>
        <taxon>Bacteroidota</taxon>
        <taxon>Chitinophagia</taxon>
        <taxon>Chitinophagales</taxon>
        <taxon>Chitinophagaceae</taxon>
        <taxon>Niastella</taxon>
    </lineage>
</organism>
<protein>
    <submittedName>
        <fullName evidence="1">Uncharacterized protein</fullName>
    </submittedName>
</protein>
<name>A0ABX3NTX3_9BACT</name>
<keyword evidence="2" id="KW-1185">Reference proteome</keyword>
<dbReference type="Proteomes" id="UP000192277">
    <property type="component" value="Unassembled WGS sequence"/>
</dbReference>